<comment type="similarity">
    <text evidence="4">Belongs to the class I-like SAM-binding methyltransferase superfamily. Cation-dependent O-methyltransferase family.</text>
</comment>
<keyword evidence="1 4" id="KW-0489">Methyltransferase</keyword>
<feature type="binding site" evidence="4">
    <location>
        <position position="131"/>
    </location>
    <ligand>
        <name>Mg(2+)</name>
        <dbReference type="ChEBI" id="CHEBI:18420"/>
    </ligand>
</feature>
<keyword evidence="4" id="KW-0460">Magnesium</keyword>
<dbReference type="GO" id="GO:0008757">
    <property type="term" value="F:S-adenosylmethionine-dependent methyltransferase activity"/>
    <property type="evidence" value="ECO:0007669"/>
    <property type="project" value="TreeGrafter"/>
</dbReference>
<dbReference type="SUPFAM" id="SSF53335">
    <property type="entry name" value="S-adenosyl-L-methionine-dependent methyltransferases"/>
    <property type="match status" value="1"/>
</dbReference>
<feature type="binding site" evidence="4">
    <location>
        <position position="157"/>
    </location>
    <ligand>
        <name>Mg(2+)</name>
        <dbReference type="ChEBI" id="CHEBI:18420"/>
    </ligand>
</feature>
<dbReference type="Gene3D" id="3.40.50.150">
    <property type="entry name" value="Vaccinia Virus protein VP39"/>
    <property type="match status" value="1"/>
</dbReference>
<dbReference type="InterPro" id="IPR002935">
    <property type="entry name" value="SAM_O-MeTrfase"/>
</dbReference>
<gene>
    <name evidence="4" type="primary">trmR</name>
    <name evidence="5" type="ORF">AS030_14925</name>
</gene>
<protein>
    <recommendedName>
        <fullName evidence="4">tRNA 5-hydroxyuridine methyltransferase</fullName>
        <ecNumber evidence="4">2.1.1.-</ecNumber>
    </recommendedName>
    <alternativeName>
        <fullName evidence="4">ho5U methyltransferase</fullName>
    </alternativeName>
</protein>
<dbReference type="GO" id="GO:0016300">
    <property type="term" value="F:tRNA (uridine) methyltransferase activity"/>
    <property type="evidence" value="ECO:0007669"/>
    <property type="project" value="UniProtKB-UniRule"/>
</dbReference>
<dbReference type="InterPro" id="IPR029063">
    <property type="entry name" value="SAM-dependent_MTases_sf"/>
</dbReference>
<comment type="function">
    <text evidence="4">Catalyzes the methylation of 5-hydroxyuridine (ho5U) to form 5-methoxyuridine (mo5U) at position 34 in tRNAs.</text>
</comment>
<feature type="binding site" evidence="4">
    <location>
        <position position="158"/>
    </location>
    <ligand>
        <name>Mg(2+)</name>
        <dbReference type="ChEBI" id="CHEBI:18420"/>
    </ligand>
</feature>
<dbReference type="PANTHER" id="PTHR10509:SF14">
    <property type="entry name" value="CAFFEOYL-COA O-METHYLTRANSFERASE 3-RELATED"/>
    <property type="match status" value="1"/>
</dbReference>
<feature type="binding site" evidence="4">
    <location>
        <position position="66"/>
    </location>
    <ligand>
        <name>S-adenosyl-L-methionine</name>
        <dbReference type="ChEBI" id="CHEBI:59789"/>
    </ligand>
</feature>
<keyword evidence="6" id="KW-1185">Reference proteome</keyword>
<dbReference type="EC" id="2.1.1.-" evidence="4"/>
<dbReference type="HAMAP" id="MF_02217">
    <property type="entry name" value="TrmR_methyltr"/>
    <property type="match status" value="1"/>
</dbReference>
<dbReference type="GO" id="GO:0000287">
    <property type="term" value="F:magnesium ion binding"/>
    <property type="evidence" value="ECO:0007669"/>
    <property type="project" value="UniProtKB-UniRule"/>
</dbReference>
<keyword evidence="4" id="KW-0819">tRNA processing</keyword>
<keyword evidence="3 4" id="KW-0949">S-adenosyl-L-methionine</keyword>
<dbReference type="InterPro" id="IPR043675">
    <property type="entry name" value="TrmR_methyltr"/>
</dbReference>
<name>A0A0V8JAZ9_9BACL</name>
<dbReference type="GO" id="GO:0008171">
    <property type="term" value="F:O-methyltransferase activity"/>
    <property type="evidence" value="ECO:0007669"/>
    <property type="project" value="InterPro"/>
</dbReference>
<reference evidence="5 6" key="1">
    <citation type="journal article" date="2014" name="Antonie Van Leeuwenhoek">
        <title>Fictibacillus enclensis sp. nov., isolated from marine sediment.</title>
        <authorList>
            <person name="Dastager S.G."/>
            <person name="Mawlankar R."/>
            <person name="Srinivasan K."/>
            <person name="Tang S.K."/>
            <person name="Lee J.C."/>
            <person name="Ramana V.V."/>
            <person name="Shouche Y.S."/>
        </authorList>
    </citation>
    <scope>NUCLEOTIDE SEQUENCE [LARGE SCALE GENOMIC DNA]</scope>
    <source>
        <strain evidence="5 6">NIO-1003</strain>
    </source>
</reference>
<dbReference type="CDD" id="cd02440">
    <property type="entry name" value="AdoMet_MTases"/>
    <property type="match status" value="1"/>
</dbReference>
<dbReference type="RefSeq" id="WP_061972696.1">
    <property type="nucleotide sequence ID" value="NZ_FMAV01000002.1"/>
</dbReference>
<feature type="binding site" evidence="4">
    <location>
        <position position="83"/>
    </location>
    <ligand>
        <name>S-adenosyl-L-methionine</name>
        <dbReference type="ChEBI" id="CHEBI:59789"/>
    </ligand>
</feature>
<keyword evidence="2 4" id="KW-0808">Transferase</keyword>
<sequence length="218" mass="24793">MISQEVQNYIEQLIPSRDIRIQKIEEYAKEHGVPIMELVGIEVLLQQLRMIQPQKILEVGTAIGYSAIRMAEALPDVSIVTIERDPERYELALQNIEEFGLSERIEVLFGDANELVDEAGKKAPYDVVFIDAAKGQYQRFFESYGEFLRPKGIIFSDNILFKGYVTGDVHPGTRRLASLVRKIRSYNEFLMNHNGYTTAILPVGDGLGISIKKDNEQR</sequence>
<evidence type="ECO:0000313" key="6">
    <source>
        <dbReference type="Proteomes" id="UP000054099"/>
    </source>
</evidence>
<organism evidence="5 6">
    <name type="scientific">Fictibacillus enclensis</name>
    <dbReference type="NCBI Taxonomy" id="1017270"/>
    <lineage>
        <taxon>Bacteria</taxon>
        <taxon>Bacillati</taxon>
        <taxon>Bacillota</taxon>
        <taxon>Bacilli</taxon>
        <taxon>Bacillales</taxon>
        <taxon>Fictibacillaceae</taxon>
        <taxon>Fictibacillus</taxon>
    </lineage>
</organism>
<feature type="binding site" evidence="4">
    <location>
        <position position="131"/>
    </location>
    <ligand>
        <name>S-adenosyl-L-methionine</name>
        <dbReference type="ChEBI" id="CHEBI:59789"/>
    </ligand>
</feature>
<dbReference type="InterPro" id="IPR050362">
    <property type="entry name" value="Cation-dep_OMT"/>
</dbReference>
<dbReference type="PANTHER" id="PTHR10509">
    <property type="entry name" value="O-METHYLTRANSFERASE-RELATED"/>
    <property type="match status" value="1"/>
</dbReference>
<evidence type="ECO:0000256" key="2">
    <source>
        <dbReference type="ARBA" id="ARBA00022679"/>
    </source>
</evidence>
<feature type="binding site" evidence="4">
    <location>
        <begin position="111"/>
        <end position="112"/>
    </location>
    <ligand>
        <name>S-adenosyl-L-methionine</name>
        <dbReference type="ChEBI" id="CHEBI:59789"/>
    </ligand>
</feature>
<evidence type="ECO:0000313" key="5">
    <source>
        <dbReference type="EMBL" id="KSU83824.1"/>
    </source>
</evidence>
<dbReference type="EMBL" id="LNQN01000002">
    <property type="protein sequence ID" value="KSU83824.1"/>
    <property type="molecule type" value="Genomic_DNA"/>
</dbReference>
<comment type="catalytic activity">
    <reaction evidence="4">
        <text>5-hydroxyuridine(34) in tRNA + S-adenosyl-L-methionine = 5-methoxyuridine(34) in tRNA + S-adenosyl-L-homocysteine + H(+)</text>
        <dbReference type="Rhea" id="RHEA:60524"/>
        <dbReference type="Rhea" id="RHEA-COMP:13381"/>
        <dbReference type="Rhea" id="RHEA-COMP:15591"/>
        <dbReference type="ChEBI" id="CHEBI:15378"/>
        <dbReference type="ChEBI" id="CHEBI:57856"/>
        <dbReference type="ChEBI" id="CHEBI:59789"/>
        <dbReference type="ChEBI" id="CHEBI:136877"/>
        <dbReference type="ChEBI" id="CHEBI:143860"/>
    </reaction>
</comment>
<evidence type="ECO:0000256" key="4">
    <source>
        <dbReference type="HAMAP-Rule" id="MF_02217"/>
    </source>
</evidence>
<dbReference type="Proteomes" id="UP000054099">
    <property type="component" value="Unassembled WGS sequence"/>
</dbReference>
<dbReference type="PROSITE" id="PS51682">
    <property type="entry name" value="SAM_OMT_I"/>
    <property type="match status" value="1"/>
</dbReference>
<proteinExistence type="inferred from homology"/>
<accession>A0A0V8JAZ9</accession>
<dbReference type="AlphaFoldDB" id="A0A0V8JAZ9"/>
<comment type="subunit">
    <text evidence="4">Homodimer.</text>
</comment>
<comment type="caution">
    <text evidence="5">The sequence shown here is derived from an EMBL/GenBank/DDBJ whole genome shotgun (WGS) entry which is preliminary data.</text>
</comment>
<feature type="binding site" evidence="4">
    <location>
        <position position="36"/>
    </location>
    <ligand>
        <name>S-adenosyl-L-methionine</name>
        <dbReference type="ChEBI" id="CHEBI:59789"/>
    </ligand>
</feature>
<dbReference type="Pfam" id="PF01596">
    <property type="entry name" value="Methyltransf_3"/>
    <property type="match status" value="1"/>
</dbReference>
<dbReference type="GO" id="GO:0030488">
    <property type="term" value="P:tRNA methylation"/>
    <property type="evidence" value="ECO:0007669"/>
    <property type="project" value="UniProtKB-UniRule"/>
</dbReference>
<evidence type="ECO:0000256" key="3">
    <source>
        <dbReference type="ARBA" id="ARBA00022691"/>
    </source>
</evidence>
<evidence type="ECO:0000256" key="1">
    <source>
        <dbReference type="ARBA" id="ARBA00022603"/>
    </source>
</evidence>
<keyword evidence="4" id="KW-0479">Metal-binding</keyword>
<dbReference type="OrthoDB" id="9799672at2"/>